<comment type="pathway">
    <text evidence="2 8">Amino-acid biosynthesis; L-tryptophan biosynthesis; L-tryptophan from chorismate: step 4/5.</text>
</comment>
<dbReference type="SUPFAM" id="SSF51366">
    <property type="entry name" value="Ribulose-phoshate binding barrel"/>
    <property type="match status" value="1"/>
</dbReference>
<keyword evidence="3 8" id="KW-0028">Amino-acid biosynthesis</keyword>
<dbReference type="PANTHER" id="PTHR22854">
    <property type="entry name" value="TRYPTOPHAN BIOSYNTHESIS PROTEIN"/>
    <property type="match status" value="1"/>
</dbReference>
<dbReference type="Proteomes" id="UP000638732">
    <property type="component" value="Unassembled WGS sequence"/>
</dbReference>
<dbReference type="NCBIfam" id="NF001377">
    <property type="entry name" value="PRK00278.2-4"/>
    <property type="match status" value="1"/>
</dbReference>
<gene>
    <name evidence="8 10" type="primary">trpC</name>
    <name evidence="10" type="ORF">GSY63_04455</name>
</gene>
<reference evidence="10" key="2">
    <citation type="submission" date="2020-10" db="EMBL/GenBank/DDBJ databases">
        <title>Mucilaginibacter sp. nov., isolated from soil.</title>
        <authorList>
            <person name="Jeon C.O."/>
        </authorList>
    </citation>
    <scope>NUCLEOTIDE SEQUENCE</scope>
    <source>
        <strain evidence="10">R11</strain>
    </source>
</reference>
<dbReference type="InterPro" id="IPR011060">
    <property type="entry name" value="RibuloseP-bd_barrel"/>
</dbReference>
<proteinExistence type="inferred from homology"/>
<keyword evidence="5 8" id="KW-0822">Tryptophan biosynthesis</keyword>
<evidence type="ECO:0000256" key="6">
    <source>
        <dbReference type="ARBA" id="ARBA00023141"/>
    </source>
</evidence>
<dbReference type="GO" id="GO:0004425">
    <property type="term" value="F:indole-3-glycerol-phosphate synthase activity"/>
    <property type="evidence" value="ECO:0007669"/>
    <property type="project" value="UniProtKB-UniRule"/>
</dbReference>
<dbReference type="GO" id="GO:0000162">
    <property type="term" value="P:L-tryptophan biosynthetic process"/>
    <property type="evidence" value="ECO:0007669"/>
    <property type="project" value="UniProtKB-UniRule"/>
</dbReference>
<dbReference type="InterPro" id="IPR001468">
    <property type="entry name" value="Indole-3-GlycerolPSynthase_CS"/>
</dbReference>
<keyword evidence="7 8" id="KW-0456">Lyase</keyword>
<dbReference type="FunFam" id="3.20.20.70:FF:000024">
    <property type="entry name" value="Indole-3-glycerol phosphate synthase"/>
    <property type="match status" value="1"/>
</dbReference>
<dbReference type="InterPro" id="IPR013798">
    <property type="entry name" value="Indole-3-glycerol_P_synth_dom"/>
</dbReference>
<dbReference type="PROSITE" id="PS00614">
    <property type="entry name" value="IGPS"/>
    <property type="match status" value="1"/>
</dbReference>
<comment type="caution">
    <text evidence="10">The sequence shown here is derived from an EMBL/GenBank/DDBJ whole genome shotgun (WGS) entry which is preliminary data.</text>
</comment>
<accession>A0A965ZFA7</accession>
<dbReference type="EC" id="4.1.1.48" evidence="8"/>
<dbReference type="Pfam" id="PF00218">
    <property type="entry name" value="IGPS"/>
    <property type="match status" value="1"/>
</dbReference>
<dbReference type="HAMAP" id="MF_00134_B">
    <property type="entry name" value="IGPS_B"/>
    <property type="match status" value="1"/>
</dbReference>
<dbReference type="GO" id="GO:0004640">
    <property type="term" value="F:phosphoribosylanthranilate isomerase activity"/>
    <property type="evidence" value="ECO:0007669"/>
    <property type="project" value="TreeGrafter"/>
</dbReference>
<evidence type="ECO:0000256" key="1">
    <source>
        <dbReference type="ARBA" id="ARBA00001633"/>
    </source>
</evidence>
<sequence length="269" mass="29444">MNILDKIVARKKTEVEAAKALRSIQQLEASPLFGRETYALNDFLLNPTRTGIIAEFKRKSPSKGVINDKVSVEEVTTGYNAAGASALSVLTDHDFFMGHEDDLQAARKVNNIPLLRKDFMIDEYQILEAKSIGADIILLIAAILTPAQIKQYAALAKSLGLSVLLEVHNLEELQRSIDPNLSAIGVNNRNLADFTVSVETSFKLAEHIPAEFTKVSESAISNTQVIKDLKQAGYNGFLIGENFMKEENPGKAMAEFVKQFAPQPPKGGA</sequence>
<dbReference type="AlphaFoldDB" id="A0A965ZFA7"/>
<evidence type="ECO:0000313" key="11">
    <source>
        <dbReference type="Proteomes" id="UP000638732"/>
    </source>
</evidence>
<dbReference type="Gene3D" id="3.20.20.70">
    <property type="entry name" value="Aldolase class I"/>
    <property type="match status" value="1"/>
</dbReference>
<reference evidence="10" key="1">
    <citation type="submission" date="2020-01" db="EMBL/GenBank/DDBJ databases">
        <authorList>
            <person name="Seo Y.L."/>
        </authorList>
    </citation>
    <scope>NUCLEOTIDE SEQUENCE</scope>
    <source>
        <strain evidence="10">R11</strain>
    </source>
</reference>
<dbReference type="RefSeq" id="WP_166584626.1">
    <property type="nucleotide sequence ID" value="NZ_WWEO01000039.1"/>
</dbReference>
<dbReference type="CDD" id="cd00331">
    <property type="entry name" value="IGPS"/>
    <property type="match status" value="1"/>
</dbReference>
<organism evidence="10 11">
    <name type="scientific">Mucilaginibacter agri</name>
    <dbReference type="NCBI Taxonomy" id="2695265"/>
    <lineage>
        <taxon>Bacteria</taxon>
        <taxon>Pseudomonadati</taxon>
        <taxon>Bacteroidota</taxon>
        <taxon>Sphingobacteriia</taxon>
        <taxon>Sphingobacteriales</taxon>
        <taxon>Sphingobacteriaceae</taxon>
        <taxon>Mucilaginibacter</taxon>
    </lineage>
</organism>
<keyword evidence="11" id="KW-1185">Reference proteome</keyword>
<evidence type="ECO:0000256" key="7">
    <source>
        <dbReference type="ARBA" id="ARBA00023239"/>
    </source>
</evidence>
<dbReference type="InterPro" id="IPR045186">
    <property type="entry name" value="Indole-3-glycerol_P_synth"/>
</dbReference>
<keyword evidence="4 8" id="KW-0210">Decarboxylase</keyword>
<feature type="domain" description="Indole-3-glycerol phosphate synthase" evidence="9">
    <location>
        <begin position="4"/>
        <end position="255"/>
    </location>
</feature>
<evidence type="ECO:0000256" key="3">
    <source>
        <dbReference type="ARBA" id="ARBA00022605"/>
    </source>
</evidence>
<name>A0A965ZFA7_9SPHI</name>
<keyword evidence="6 8" id="KW-0057">Aromatic amino acid biosynthesis</keyword>
<evidence type="ECO:0000256" key="4">
    <source>
        <dbReference type="ARBA" id="ARBA00022793"/>
    </source>
</evidence>
<evidence type="ECO:0000259" key="9">
    <source>
        <dbReference type="Pfam" id="PF00218"/>
    </source>
</evidence>
<evidence type="ECO:0000256" key="2">
    <source>
        <dbReference type="ARBA" id="ARBA00004696"/>
    </source>
</evidence>
<evidence type="ECO:0000313" key="10">
    <source>
        <dbReference type="EMBL" id="NCD68601.1"/>
    </source>
</evidence>
<evidence type="ECO:0000256" key="8">
    <source>
        <dbReference type="HAMAP-Rule" id="MF_00134"/>
    </source>
</evidence>
<dbReference type="EMBL" id="WWEO01000039">
    <property type="protein sequence ID" value="NCD68601.1"/>
    <property type="molecule type" value="Genomic_DNA"/>
</dbReference>
<comment type="similarity">
    <text evidence="8">Belongs to the TrpC family.</text>
</comment>
<protein>
    <recommendedName>
        <fullName evidence="8">Indole-3-glycerol phosphate synthase</fullName>
        <shortName evidence="8">IGPS</shortName>
        <ecNumber evidence="8">4.1.1.48</ecNumber>
    </recommendedName>
</protein>
<dbReference type="InterPro" id="IPR013785">
    <property type="entry name" value="Aldolase_TIM"/>
</dbReference>
<evidence type="ECO:0000256" key="5">
    <source>
        <dbReference type="ARBA" id="ARBA00022822"/>
    </source>
</evidence>
<comment type="catalytic activity">
    <reaction evidence="1 8">
        <text>1-(2-carboxyphenylamino)-1-deoxy-D-ribulose 5-phosphate + H(+) = (1S,2R)-1-C-(indol-3-yl)glycerol 3-phosphate + CO2 + H2O</text>
        <dbReference type="Rhea" id="RHEA:23476"/>
        <dbReference type="ChEBI" id="CHEBI:15377"/>
        <dbReference type="ChEBI" id="CHEBI:15378"/>
        <dbReference type="ChEBI" id="CHEBI:16526"/>
        <dbReference type="ChEBI" id="CHEBI:58613"/>
        <dbReference type="ChEBI" id="CHEBI:58866"/>
        <dbReference type="EC" id="4.1.1.48"/>
    </reaction>
</comment>
<dbReference type="PANTHER" id="PTHR22854:SF2">
    <property type="entry name" value="INDOLE-3-GLYCEROL-PHOSPHATE SYNTHASE"/>
    <property type="match status" value="1"/>
</dbReference>